<dbReference type="InterPro" id="IPR036055">
    <property type="entry name" value="LDL_receptor-like_sf"/>
</dbReference>
<proteinExistence type="predicted"/>
<gene>
    <name evidence="6" type="primary">LOC100375513</name>
</gene>
<evidence type="ECO:0000256" key="3">
    <source>
        <dbReference type="SAM" id="Phobius"/>
    </source>
</evidence>
<dbReference type="Gene3D" id="2.60.120.290">
    <property type="entry name" value="Spermadhesin, CUB domain"/>
    <property type="match status" value="1"/>
</dbReference>
<evidence type="ECO:0000313" key="5">
    <source>
        <dbReference type="Proteomes" id="UP000694865"/>
    </source>
</evidence>
<reference evidence="6" key="1">
    <citation type="submission" date="2025-08" db="UniProtKB">
        <authorList>
            <consortium name="RefSeq"/>
        </authorList>
    </citation>
    <scope>IDENTIFICATION</scope>
    <source>
        <tissue evidence="6">Testes</tissue>
    </source>
</reference>
<keyword evidence="3" id="KW-0812">Transmembrane</keyword>
<dbReference type="Pfam" id="PF00431">
    <property type="entry name" value="CUB"/>
    <property type="match status" value="1"/>
</dbReference>
<dbReference type="GeneID" id="100375513"/>
<keyword evidence="3" id="KW-1133">Transmembrane helix</keyword>
<dbReference type="Pfam" id="PF00057">
    <property type="entry name" value="Ldl_recept_a"/>
    <property type="match status" value="1"/>
</dbReference>
<keyword evidence="5" id="KW-1185">Reference proteome</keyword>
<dbReference type="PANTHER" id="PTHR24652">
    <property type="entry name" value="LOW-DENSITY LIPOPROTEIN RECEPTOR CLASS A DOMAIN-CONTAINING PROTEIN 2"/>
    <property type="match status" value="1"/>
</dbReference>
<feature type="transmembrane region" description="Helical" evidence="3">
    <location>
        <begin position="190"/>
        <end position="218"/>
    </location>
</feature>
<protein>
    <submittedName>
        <fullName evidence="6">Uncharacterized protein LOC100375513</fullName>
    </submittedName>
</protein>
<feature type="disulfide bond" evidence="2">
    <location>
        <begin position="151"/>
        <end position="169"/>
    </location>
</feature>
<accession>A0ABM0GLX9</accession>
<dbReference type="SUPFAM" id="SSF49854">
    <property type="entry name" value="Spermadhesin, CUB domain"/>
    <property type="match status" value="1"/>
</dbReference>
<feature type="domain" description="CUB" evidence="4">
    <location>
        <begin position="15"/>
        <end position="135"/>
    </location>
</feature>
<evidence type="ECO:0000256" key="1">
    <source>
        <dbReference type="ARBA" id="ARBA00023157"/>
    </source>
</evidence>
<dbReference type="InterPro" id="IPR002172">
    <property type="entry name" value="LDrepeatLR_classA_rpt"/>
</dbReference>
<comment type="caution">
    <text evidence="2">Lacks conserved residue(s) required for the propagation of feature annotation.</text>
</comment>
<dbReference type="InterPro" id="IPR000859">
    <property type="entry name" value="CUB_dom"/>
</dbReference>
<dbReference type="CDD" id="cd00112">
    <property type="entry name" value="LDLa"/>
    <property type="match status" value="1"/>
</dbReference>
<organism evidence="5 6">
    <name type="scientific">Saccoglossus kowalevskii</name>
    <name type="common">Acorn worm</name>
    <dbReference type="NCBI Taxonomy" id="10224"/>
    <lineage>
        <taxon>Eukaryota</taxon>
        <taxon>Metazoa</taxon>
        <taxon>Hemichordata</taxon>
        <taxon>Enteropneusta</taxon>
        <taxon>Harrimaniidae</taxon>
        <taxon>Saccoglossus</taxon>
    </lineage>
</organism>
<dbReference type="CDD" id="cd00041">
    <property type="entry name" value="CUB"/>
    <property type="match status" value="1"/>
</dbReference>
<dbReference type="Proteomes" id="UP000694865">
    <property type="component" value="Unplaced"/>
</dbReference>
<dbReference type="SMART" id="SM00192">
    <property type="entry name" value="LDLa"/>
    <property type="match status" value="1"/>
</dbReference>
<evidence type="ECO:0000256" key="2">
    <source>
        <dbReference type="PROSITE-ProRule" id="PRU00124"/>
    </source>
</evidence>
<sequence length="229" mass="24500">MAAVLVYQYYVGSICSTTITISDTADSILYLQSGASYNPSSPCYVTLTTENNRHVLITFSILDISKNEDGTCDDYINIYDGDETSGTNLTDAGLCGTNTDAESDGYLSSGTDLTMEFVTALTNIGGGFTACATSVKDKELEGECDDSEIECNNQRCVHASLKNNGRDNCGDKSDEDAAVLLNFWDQLMELGMVAAICIVVAIAIAFVIFIVCFACFIAKCCCKKAVSPV</sequence>
<evidence type="ECO:0000259" key="4">
    <source>
        <dbReference type="PROSITE" id="PS01180"/>
    </source>
</evidence>
<dbReference type="SUPFAM" id="SSF57424">
    <property type="entry name" value="LDL receptor-like module"/>
    <property type="match status" value="1"/>
</dbReference>
<keyword evidence="3" id="KW-0472">Membrane</keyword>
<name>A0ABM0GLX9_SACKO</name>
<dbReference type="SMART" id="SM00042">
    <property type="entry name" value="CUB"/>
    <property type="match status" value="1"/>
</dbReference>
<dbReference type="RefSeq" id="XP_002732844.1">
    <property type="nucleotide sequence ID" value="XM_002732798.2"/>
</dbReference>
<evidence type="ECO:0000313" key="6">
    <source>
        <dbReference type="RefSeq" id="XP_002732844.1"/>
    </source>
</evidence>
<dbReference type="PROSITE" id="PS01180">
    <property type="entry name" value="CUB"/>
    <property type="match status" value="1"/>
</dbReference>
<dbReference type="InterPro" id="IPR035914">
    <property type="entry name" value="Sperma_CUB_dom_sf"/>
</dbReference>
<keyword evidence="1 2" id="KW-1015">Disulfide bond</keyword>
<dbReference type="Gene3D" id="4.10.400.10">
    <property type="entry name" value="Low-density Lipoprotein Receptor"/>
    <property type="match status" value="1"/>
</dbReference>
<dbReference type="PROSITE" id="PS50068">
    <property type="entry name" value="LDLRA_2"/>
    <property type="match status" value="1"/>
</dbReference>
<feature type="disulfide bond" evidence="2">
    <location>
        <begin position="144"/>
        <end position="156"/>
    </location>
</feature>
<dbReference type="PANTHER" id="PTHR24652:SF69">
    <property type="entry name" value="CUB DOMAIN-CONTAINING PROTEIN"/>
    <property type="match status" value="1"/>
</dbReference>
<dbReference type="InterPro" id="IPR042333">
    <property type="entry name" value="LRAD2/Mig-13-like"/>
</dbReference>